<dbReference type="EMBL" id="QYUP01000133">
    <property type="protein sequence ID" value="RJG14437.1"/>
    <property type="molecule type" value="Genomic_DNA"/>
</dbReference>
<sequence>MPSTVRHRSVNIVFLEEGEAILTHCKPGDIAIEHRPDGWWTSFIGEKGEADSYDQPYASYNEALWAAKAAAEFGLR</sequence>
<dbReference type="OrthoDB" id="8780025at2"/>
<evidence type="ECO:0000313" key="2">
    <source>
        <dbReference type="Proteomes" id="UP000284006"/>
    </source>
</evidence>
<evidence type="ECO:0000313" key="1">
    <source>
        <dbReference type="EMBL" id="RJG14437.1"/>
    </source>
</evidence>
<organism evidence="1 2">
    <name type="scientific">Massilia cavernae</name>
    <dbReference type="NCBI Taxonomy" id="2320864"/>
    <lineage>
        <taxon>Bacteria</taxon>
        <taxon>Pseudomonadati</taxon>
        <taxon>Pseudomonadota</taxon>
        <taxon>Betaproteobacteria</taxon>
        <taxon>Burkholderiales</taxon>
        <taxon>Oxalobacteraceae</taxon>
        <taxon>Telluria group</taxon>
        <taxon>Massilia</taxon>
    </lineage>
</organism>
<gene>
    <name evidence="1" type="ORF">D3872_17755</name>
</gene>
<keyword evidence="2" id="KW-1185">Reference proteome</keyword>
<comment type="caution">
    <text evidence="1">The sequence shown here is derived from an EMBL/GenBank/DDBJ whole genome shotgun (WGS) entry which is preliminary data.</text>
</comment>
<name>A0A418XPS7_9BURK</name>
<dbReference type="AlphaFoldDB" id="A0A418XPS7"/>
<dbReference type="Proteomes" id="UP000284006">
    <property type="component" value="Unassembled WGS sequence"/>
</dbReference>
<proteinExistence type="predicted"/>
<protein>
    <submittedName>
        <fullName evidence="1">Uncharacterized protein</fullName>
    </submittedName>
</protein>
<reference evidence="1 2" key="1">
    <citation type="submission" date="2018-09" db="EMBL/GenBank/DDBJ databases">
        <authorList>
            <person name="Zhu H."/>
        </authorList>
    </citation>
    <scope>NUCLEOTIDE SEQUENCE [LARGE SCALE GENOMIC DNA]</scope>
    <source>
        <strain evidence="1 2">K1S02-61</strain>
    </source>
</reference>
<dbReference type="RefSeq" id="WP_119812061.1">
    <property type="nucleotide sequence ID" value="NZ_QYUP01000133.1"/>
</dbReference>
<accession>A0A418XPS7</accession>